<dbReference type="EMBL" id="WUAV01000005">
    <property type="protein sequence ID" value="KAF1754585.1"/>
    <property type="molecule type" value="Genomic_DNA"/>
</dbReference>
<comment type="caution">
    <text evidence="1">The sequence shown here is derived from an EMBL/GenBank/DDBJ whole genome shotgun (WGS) entry which is preliminary data.</text>
</comment>
<sequence>MFYLSNSRYFSWLTKPRGFLDNFYKTLSDILNHIRCQSEILLIKMVTGEDSKRGKWKFFNDFLEEVMNRVGAAGDLPTFSQSTFPSANHLSKVAQQFSFSSSFYAHQPAYPHYTFRIQLYKSFDMDPRRHLASCAITLMLRYISLLSKNQPIDEREGYTPEIYRHRYASQTGILKVWKAWSSLSLNFL</sequence>
<reference evidence="1 2" key="1">
    <citation type="submission" date="2019-12" db="EMBL/GenBank/DDBJ databases">
        <title>Chromosome-level assembly of the Caenorhabditis remanei genome.</title>
        <authorList>
            <person name="Teterina A.A."/>
            <person name="Willis J.H."/>
            <person name="Phillips P.C."/>
        </authorList>
    </citation>
    <scope>NUCLEOTIDE SEQUENCE [LARGE SCALE GENOMIC DNA]</scope>
    <source>
        <strain evidence="1 2">PX506</strain>
        <tissue evidence="1">Whole organism</tissue>
    </source>
</reference>
<dbReference type="CTD" id="78777130"/>
<evidence type="ECO:0000313" key="2">
    <source>
        <dbReference type="Proteomes" id="UP000483820"/>
    </source>
</evidence>
<name>A0A6A5GJ41_CAERE</name>
<organism evidence="1 2">
    <name type="scientific">Caenorhabditis remanei</name>
    <name type="common">Caenorhabditis vulgaris</name>
    <dbReference type="NCBI Taxonomy" id="31234"/>
    <lineage>
        <taxon>Eukaryota</taxon>
        <taxon>Metazoa</taxon>
        <taxon>Ecdysozoa</taxon>
        <taxon>Nematoda</taxon>
        <taxon>Chromadorea</taxon>
        <taxon>Rhabditida</taxon>
        <taxon>Rhabditina</taxon>
        <taxon>Rhabditomorpha</taxon>
        <taxon>Rhabditoidea</taxon>
        <taxon>Rhabditidae</taxon>
        <taxon>Peloderinae</taxon>
        <taxon>Caenorhabditis</taxon>
    </lineage>
</organism>
<dbReference type="GeneID" id="78777130"/>
<gene>
    <name evidence="1" type="ORF">GCK72_021148</name>
</gene>
<accession>A0A6A5GJ41</accession>
<dbReference type="KEGG" id="crq:GCK72_021148"/>
<proteinExistence type="predicted"/>
<dbReference type="AlphaFoldDB" id="A0A6A5GJ41"/>
<dbReference type="Proteomes" id="UP000483820">
    <property type="component" value="Chromosome V"/>
</dbReference>
<protein>
    <submittedName>
        <fullName evidence="1">Uncharacterized protein</fullName>
    </submittedName>
</protein>
<evidence type="ECO:0000313" key="1">
    <source>
        <dbReference type="EMBL" id="KAF1754585.1"/>
    </source>
</evidence>
<dbReference type="RefSeq" id="XP_053582968.1">
    <property type="nucleotide sequence ID" value="XM_053734055.1"/>
</dbReference>